<evidence type="ECO:0000313" key="3">
    <source>
        <dbReference type="EMBL" id="OJT13737.1"/>
    </source>
</evidence>
<organism evidence="3 4">
    <name type="scientific">Trametes pubescens</name>
    <name type="common">White-rot fungus</name>
    <dbReference type="NCBI Taxonomy" id="154538"/>
    <lineage>
        <taxon>Eukaryota</taxon>
        <taxon>Fungi</taxon>
        <taxon>Dikarya</taxon>
        <taxon>Basidiomycota</taxon>
        <taxon>Agaricomycotina</taxon>
        <taxon>Agaricomycetes</taxon>
        <taxon>Polyporales</taxon>
        <taxon>Polyporaceae</taxon>
        <taxon>Trametes</taxon>
    </lineage>
</organism>
<dbReference type="PROSITE" id="PS50127">
    <property type="entry name" value="UBC_2"/>
    <property type="match status" value="1"/>
</dbReference>
<dbReference type="CDD" id="cd23799">
    <property type="entry name" value="UBCc_UBE2J"/>
    <property type="match status" value="1"/>
</dbReference>
<comment type="caution">
    <text evidence="3">The sequence shown here is derived from an EMBL/GenBank/DDBJ whole genome shotgun (WGS) entry which is preliminary data.</text>
</comment>
<dbReference type="STRING" id="154538.A0A1M2W1J9"/>
<feature type="non-terminal residue" evidence="3">
    <location>
        <position position="1"/>
    </location>
</feature>
<dbReference type="Gene3D" id="3.10.110.10">
    <property type="entry name" value="Ubiquitin Conjugating Enzyme"/>
    <property type="match status" value="1"/>
</dbReference>
<feature type="compositionally biased region" description="Low complexity" evidence="1">
    <location>
        <begin position="140"/>
        <end position="154"/>
    </location>
</feature>
<feature type="domain" description="UBC core" evidence="2">
    <location>
        <begin position="1"/>
        <end position="122"/>
    </location>
</feature>
<sequence>LSKEYIAMQKEPPPFVWAAPDEKNILTWNFIIMFTPSGRFQPDKKICFSMSDFHPGSWNPAWSVATILTGLLSFMLADEMTTGSVTTTDAEKRVYAARSHSWNLQQKRFKEAFPEYCTPTLRDVPNMAQKERGISPSPSPKTSVSSTAPGSAPASPAPTPAPVPKDKAVTRAPNGGIPSTDGSNGVGQSWAASLRQMVWQKWRWGVILALALVVSRMSSSN</sequence>
<keyword evidence="4" id="KW-1185">Reference proteome</keyword>
<protein>
    <submittedName>
        <fullName evidence="3">Ubiquitin-conjugating enzyme E2 6</fullName>
    </submittedName>
</protein>
<dbReference type="InterPro" id="IPR016135">
    <property type="entry name" value="UBQ-conjugating_enzyme/RWD"/>
</dbReference>
<dbReference type="OMA" id="WNITQAR"/>
<evidence type="ECO:0000256" key="1">
    <source>
        <dbReference type="SAM" id="MobiDB-lite"/>
    </source>
</evidence>
<evidence type="ECO:0000259" key="2">
    <source>
        <dbReference type="PROSITE" id="PS50127"/>
    </source>
</evidence>
<gene>
    <name evidence="3" type="ORF">TRAPUB_9710</name>
</gene>
<feature type="region of interest" description="Disordered" evidence="1">
    <location>
        <begin position="130"/>
        <end position="187"/>
    </location>
</feature>
<dbReference type="InterPro" id="IPR000608">
    <property type="entry name" value="UBC"/>
</dbReference>
<proteinExistence type="predicted"/>
<evidence type="ECO:0000313" key="4">
    <source>
        <dbReference type="Proteomes" id="UP000184267"/>
    </source>
</evidence>
<name>A0A1M2W1J9_TRAPU</name>
<dbReference type="SUPFAM" id="SSF54495">
    <property type="entry name" value="UBC-like"/>
    <property type="match status" value="1"/>
</dbReference>
<dbReference type="Proteomes" id="UP000184267">
    <property type="component" value="Unassembled WGS sequence"/>
</dbReference>
<dbReference type="OrthoDB" id="1158011at2759"/>
<dbReference type="AlphaFoldDB" id="A0A1M2W1J9"/>
<dbReference type="EMBL" id="MNAD01000369">
    <property type="protein sequence ID" value="OJT13737.1"/>
    <property type="molecule type" value="Genomic_DNA"/>
</dbReference>
<reference evidence="3 4" key="1">
    <citation type="submission" date="2016-10" db="EMBL/GenBank/DDBJ databases">
        <title>Genome sequence of the basidiomycete white-rot fungus Trametes pubescens.</title>
        <authorList>
            <person name="Makela M.R."/>
            <person name="Granchi Z."/>
            <person name="Peng M."/>
            <person name="De Vries R.P."/>
            <person name="Grigoriev I."/>
            <person name="Riley R."/>
            <person name="Hilden K."/>
        </authorList>
    </citation>
    <scope>NUCLEOTIDE SEQUENCE [LARGE SCALE GENOMIC DNA]</scope>
    <source>
        <strain evidence="3 4">FBCC735</strain>
    </source>
</reference>
<accession>A0A1M2W1J9</accession>